<keyword evidence="2" id="KW-1185">Reference proteome</keyword>
<accession>A0A5C1Q8R9</accession>
<sequence length="318" mass="36277">MFTLSKSSPELYINSNTPLELGNKLKDIGGRILLICSTNVKDKHSIETLKKSLKSINLTFIQYDQKSNFISHDELKELQIRAENFNVSSIISIGDINERMSGRYLAQTLSLYYFELPTTYNNPYLLIPQAIFANRIGTKSQSINLSYDRINSIEIANDFLRQEDDIDSTLNSISMLLVLAELFTNKENNPIAKYESRNLFLRLLDDVDNKNINSNNLLRYGLTVALYHGASTLSELNITEYTWLVGSRFKCSPHIIGTKLLPRLLEINNEEELSIKIMELLHSNGLSNRLADLGYTLKQFSEINSDNSKTMEVVERAF</sequence>
<dbReference type="AlphaFoldDB" id="A0A5C1Q8R9"/>
<reference evidence="1 2" key="2">
    <citation type="submission" date="2019-09" db="EMBL/GenBank/DDBJ databases">
        <title>Complete Genome Sequence and Methylome Analysis of free living Spirochaetas.</title>
        <authorList>
            <person name="Leshcheva N."/>
            <person name="Mikheeva N."/>
        </authorList>
    </citation>
    <scope>NUCLEOTIDE SEQUENCE [LARGE SCALE GENOMIC DNA]</scope>
    <source>
        <strain evidence="1 2">P</strain>
    </source>
</reference>
<proteinExistence type="predicted"/>
<evidence type="ECO:0000313" key="1">
    <source>
        <dbReference type="EMBL" id="QEN04493.1"/>
    </source>
</evidence>
<dbReference type="Proteomes" id="UP000323824">
    <property type="component" value="Chromosome"/>
</dbReference>
<dbReference type="KEGG" id="sper:EW093_07195"/>
<protein>
    <recommendedName>
        <fullName evidence="3">Iron-containing alcohol dehydrogenase</fullName>
    </recommendedName>
</protein>
<reference evidence="1 2" key="1">
    <citation type="submission" date="2019-02" db="EMBL/GenBank/DDBJ databases">
        <authorList>
            <person name="Fomenkov A."/>
            <person name="Dubinina G."/>
            <person name="Grabovich M."/>
            <person name="Vincze T."/>
            <person name="Roberts R.J."/>
        </authorList>
    </citation>
    <scope>NUCLEOTIDE SEQUENCE [LARGE SCALE GENOMIC DNA]</scope>
    <source>
        <strain evidence="1 2">P</strain>
    </source>
</reference>
<dbReference type="Gene3D" id="3.40.50.1970">
    <property type="match status" value="1"/>
</dbReference>
<dbReference type="SUPFAM" id="SSF56796">
    <property type="entry name" value="Dehydroquinate synthase-like"/>
    <property type="match status" value="1"/>
</dbReference>
<evidence type="ECO:0000313" key="2">
    <source>
        <dbReference type="Proteomes" id="UP000323824"/>
    </source>
</evidence>
<evidence type="ECO:0008006" key="3">
    <source>
        <dbReference type="Google" id="ProtNLM"/>
    </source>
</evidence>
<name>A0A5C1Q8R9_9SPIO</name>
<dbReference type="EMBL" id="CP035807">
    <property type="protein sequence ID" value="QEN04493.1"/>
    <property type="molecule type" value="Genomic_DNA"/>
</dbReference>
<gene>
    <name evidence="1" type="ORF">EW093_07195</name>
</gene>
<dbReference type="RefSeq" id="WP_149567740.1">
    <property type="nucleotide sequence ID" value="NZ_CP035807.1"/>
</dbReference>
<organism evidence="1 2">
    <name type="scientific">Thiospirochaeta perfilievii</name>
    <dbReference type="NCBI Taxonomy" id="252967"/>
    <lineage>
        <taxon>Bacteria</taxon>
        <taxon>Pseudomonadati</taxon>
        <taxon>Spirochaetota</taxon>
        <taxon>Spirochaetia</taxon>
        <taxon>Spirochaetales</taxon>
        <taxon>Spirochaetaceae</taxon>
        <taxon>Thiospirochaeta</taxon>
    </lineage>
</organism>